<dbReference type="Pfam" id="PF01391">
    <property type="entry name" value="Collagen"/>
    <property type="match status" value="3"/>
</dbReference>
<evidence type="ECO:0000256" key="2">
    <source>
        <dbReference type="SAM" id="MobiDB-lite"/>
    </source>
</evidence>
<protein>
    <submittedName>
        <fullName evidence="7">Collagen alpha-1(XVIII) chain-like</fullName>
    </submittedName>
</protein>
<organism evidence="6 7">
    <name type="scientific">Apteryx mantelli</name>
    <name type="common">North Island brown kiwi</name>
    <dbReference type="NCBI Taxonomy" id="2696672"/>
    <lineage>
        <taxon>Eukaryota</taxon>
        <taxon>Metazoa</taxon>
        <taxon>Chordata</taxon>
        <taxon>Craniata</taxon>
        <taxon>Vertebrata</taxon>
        <taxon>Euteleostomi</taxon>
        <taxon>Archelosauria</taxon>
        <taxon>Archosauria</taxon>
        <taxon>Dinosauria</taxon>
        <taxon>Saurischia</taxon>
        <taxon>Theropoda</taxon>
        <taxon>Coelurosauria</taxon>
        <taxon>Aves</taxon>
        <taxon>Palaeognathae</taxon>
        <taxon>Apterygiformes</taxon>
        <taxon>Apterygidae</taxon>
        <taxon>Apteryx</taxon>
    </lineage>
</organism>
<keyword evidence="3" id="KW-0732">Signal</keyword>
<dbReference type="InterPro" id="IPR016186">
    <property type="entry name" value="C-type_lectin-like/link_sf"/>
</dbReference>
<feature type="compositionally biased region" description="Low complexity" evidence="2">
    <location>
        <begin position="98"/>
        <end position="122"/>
    </location>
</feature>
<dbReference type="PANTHER" id="PTHR24023">
    <property type="entry name" value="COLLAGEN ALPHA"/>
    <property type="match status" value="1"/>
</dbReference>
<dbReference type="Pfam" id="PF06482">
    <property type="entry name" value="Endostatin"/>
    <property type="match status" value="1"/>
</dbReference>
<feature type="compositionally biased region" description="Low complexity" evidence="2">
    <location>
        <begin position="308"/>
        <end position="325"/>
    </location>
</feature>
<dbReference type="InterPro" id="IPR008160">
    <property type="entry name" value="Collagen"/>
</dbReference>
<dbReference type="Proteomes" id="UP001652627">
    <property type="component" value="Chromosome 28"/>
</dbReference>
<keyword evidence="6" id="KW-1185">Reference proteome</keyword>
<dbReference type="InterPro" id="IPR045463">
    <property type="entry name" value="XV/XVIII_trimerization_dom"/>
</dbReference>
<sequence>MGPGGPQRLLRALCILSALAGRLPPGTAQWFYGLGGEDTTPELGTGTGTATPTPPTLAREEGGDAGGAEPTRKVQLSKPPLATASRRREPLAKGAAKAPGQASPRARAQPRRPTAAPEIFEGSAEEEEFLRIQATAKGPPRRGPPAPETDAAAQNGSQCVCPARPGPPGPKGERGDQGAPGERGQPGFSGERGKTGNPGPPGHQGPRGPPGLPGPPGPPGPPGVSGARSPPAPATLAKGSDNEKLGASSPGRNPGPPGAPGQPGPPGYPGHEGPPGLPGREGQPGPPGPPGAVGPPGFPGAEGPPGSPGSAGPDGAPGAPGLPGSQGPPGIPGHEGPPGPAGPASLPGKPGLRGEPGFPGLKGEKGEHGLPGMPGSPGRTGDTGSPGMPGPVGPPGPPGDYRCDSRLAGHHGAAGPPGPKGEKGDPGERVCSRGRAGWGAPSLRPLRPSSTVHGRRPRGCCYGEHGCKPGHHLPFPGAGGPAGSWVPIPYPPNGKEEPEIYGAIIPHAAADAAWPAGNPSAVSLWGRLPREPPCAGPRRVNPSPSLGSPDAEASRTDPPDSRADLRRQTWVFRSKELMLKSGAAVPEGSLVYVREGSSAFLRTPRGWSRLLLEDSESLFAGDDPSASPPRYQEAKQAQAKGPNTEPPAVAQTETLVHREEGPGTPRMLPTTVAPRVPSLRLAALNAPLSGDMSGIRGADLQCYRQSQEARLYGTFRAFLSAPTQDLVSIVKRTDRTLPVVNLKGQLLAKSWSSLLESQAGTGTSTGTRRAPIYTFDGRDVLSDPLWPRRLAWHGSTPRGGPARGRHCHGWRRGGTAEGLAAALGRGGLLDGQRRNCSEFLAVLCVEVAFPYRHMW</sequence>
<feature type="compositionally biased region" description="Low complexity" evidence="2">
    <location>
        <begin position="37"/>
        <end position="51"/>
    </location>
</feature>
<evidence type="ECO:0000259" key="4">
    <source>
        <dbReference type="Pfam" id="PF06482"/>
    </source>
</evidence>
<feature type="domain" description="Collagenase NC10/endostatin" evidence="4">
    <location>
        <begin position="679"/>
        <end position="849"/>
    </location>
</feature>
<evidence type="ECO:0000313" key="6">
    <source>
        <dbReference type="Proteomes" id="UP001652627"/>
    </source>
</evidence>
<keyword evidence="1" id="KW-0176">Collagen</keyword>
<dbReference type="InterPro" id="IPR010515">
    <property type="entry name" value="Collagenase_NC10/endostatin"/>
</dbReference>
<dbReference type="GeneID" id="136994338"/>
<feature type="region of interest" description="Disordered" evidence="2">
    <location>
        <begin position="533"/>
        <end position="565"/>
    </location>
</feature>
<dbReference type="Gene3D" id="3.40.1620.70">
    <property type="match status" value="1"/>
</dbReference>
<name>A0ABM4FSE4_9AVES</name>
<evidence type="ECO:0000313" key="7">
    <source>
        <dbReference type="RefSeq" id="XP_067167879.1"/>
    </source>
</evidence>
<dbReference type="SUPFAM" id="SSF56436">
    <property type="entry name" value="C-type lectin-like"/>
    <property type="match status" value="1"/>
</dbReference>
<dbReference type="InterPro" id="IPR016187">
    <property type="entry name" value="CTDL_fold"/>
</dbReference>
<dbReference type="InterPro" id="IPR050149">
    <property type="entry name" value="Collagen_superfamily"/>
</dbReference>
<feature type="signal peptide" evidence="3">
    <location>
        <begin position="1"/>
        <end position="28"/>
    </location>
</feature>
<feature type="compositionally biased region" description="Basic and acidic residues" evidence="2">
    <location>
        <begin position="420"/>
        <end position="431"/>
    </location>
</feature>
<dbReference type="Pfam" id="PF20010">
    <property type="entry name" value="Collagen_trimer"/>
    <property type="match status" value="1"/>
</dbReference>
<gene>
    <name evidence="7" type="primary">LOC136994338</name>
</gene>
<dbReference type="Gene3D" id="3.10.100.10">
    <property type="entry name" value="Mannose-Binding Protein A, subunit A"/>
    <property type="match status" value="1"/>
</dbReference>
<evidence type="ECO:0000259" key="5">
    <source>
        <dbReference type="Pfam" id="PF20010"/>
    </source>
</evidence>
<feature type="chain" id="PRO_5046332964" evidence="3">
    <location>
        <begin position="29"/>
        <end position="855"/>
    </location>
</feature>
<dbReference type="PANTHER" id="PTHR24023:SF1114">
    <property type="entry name" value="COLLAGEN ALPHA-1(XVIII) CHAIN"/>
    <property type="match status" value="1"/>
</dbReference>
<feature type="domain" description="Collagen type XV/XVIII trimerization" evidence="5">
    <location>
        <begin position="571"/>
        <end position="614"/>
    </location>
</feature>
<proteinExistence type="predicted"/>
<feature type="compositionally biased region" description="Pro residues" evidence="2">
    <location>
        <begin position="198"/>
        <end position="222"/>
    </location>
</feature>
<dbReference type="RefSeq" id="XP_067167879.1">
    <property type="nucleotide sequence ID" value="XM_067311778.1"/>
</dbReference>
<accession>A0ABM4FSE4</accession>
<evidence type="ECO:0000256" key="1">
    <source>
        <dbReference type="ARBA" id="ARBA00023119"/>
    </source>
</evidence>
<feature type="compositionally biased region" description="Basic and acidic residues" evidence="2">
    <location>
        <begin position="552"/>
        <end position="565"/>
    </location>
</feature>
<feature type="compositionally biased region" description="Pro residues" evidence="2">
    <location>
        <begin position="388"/>
        <end position="398"/>
    </location>
</feature>
<feature type="compositionally biased region" description="Pro residues" evidence="2">
    <location>
        <begin position="329"/>
        <end position="341"/>
    </location>
</feature>
<feature type="compositionally biased region" description="Pro residues" evidence="2">
    <location>
        <begin position="253"/>
        <end position="268"/>
    </location>
</feature>
<evidence type="ECO:0000256" key="3">
    <source>
        <dbReference type="SAM" id="SignalP"/>
    </source>
</evidence>
<feature type="compositionally biased region" description="Pro residues" evidence="2">
    <location>
        <begin position="284"/>
        <end position="298"/>
    </location>
</feature>
<feature type="region of interest" description="Disordered" evidence="2">
    <location>
        <begin position="33"/>
        <end position="454"/>
    </location>
</feature>
<reference evidence="7" key="1">
    <citation type="submission" date="2025-08" db="UniProtKB">
        <authorList>
            <consortium name="RefSeq"/>
        </authorList>
    </citation>
    <scope>IDENTIFICATION</scope>
    <source>
        <tissue evidence="7">Blood</tissue>
    </source>
</reference>
<feature type="region of interest" description="Disordered" evidence="2">
    <location>
        <begin position="618"/>
        <end position="648"/>
    </location>
</feature>